<proteinExistence type="inferred from homology"/>
<dbReference type="NCBIfam" id="TIGR03444">
    <property type="entry name" value="EgtA_Cys_ligase"/>
    <property type="match status" value="1"/>
</dbReference>
<dbReference type="Proteomes" id="UP001164965">
    <property type="component" value="Chromosome"/>
</dbReference>
<comment type="function">
    <text evidence="5">Catalyzes the synthesis of gamma-glutamylcysteine (gamma-GC). This compound is used as substrate for the biosynthesis of the low-molecular thiol compound ergothioneine.</text>
</comment>
<evidence type="ECO:0000256" key="3">
    <source>
        <dbReference type="ARBA" id="ARBA00022840"/>
    </source>
</evidence>
<comment type="similarity">
    <text evidence="5 6">Belongs to the glutamate--cysteine ligase type 2 family. EgtA subfamily.</text>
</comment>
<comment type="pathway">
    <text evidence="5">Amino-acid biosynthesis; ergothioneine biosynthesis.</text>
</comment>
<name>A0ABY6P3T9_9NOCA</name>
<organism evidence="7 8">
    <name type="scientific">Rhodococcus antarcticus</name>
    <dbReference type="NCBI Taxonomy" id="2987751"/>
    <lineage>
        <taxon>Bacteria</taxon>
        <taxon>Bacillati</taxon>
        <taxon>Actinomycetota</taxon>
        <taxon>Actinomycetes</taxon>
        <taxon>Mycobacteriales</taxon>
        <taxon>Nocardiaceae</taxon>
        <taxon>Rhodococcus</taxon>
    </lineage>
</organism>
<sequence length="410" mass="43244">MTRLLHAPVPLRGRTEAEAHVGMTCFKLGPPSLIGAELEFLVAHREDPSVRPSLGELAEALGEHSPHSISPLSPALPLPGGSAVTVEPGGQVELSSSPYPDAASLCSALVADVEVLGDRLAGRNLRPVTASADPRREPRRLLELPRYDAMEAFFDQVGPYGRLMMTNTAATQVAVDAGRAGGEVRARWALLHEAGPALVAAFACSPVLRGAPAGAWASQRMRTWLELDPRRTRGPGLGGGDPAAEYARWALDVPLLCVRSDGDSWSAPDGATFADWVDGRLDAVLPARPGVDDLELHLSTLFPPVRACGHLEVRYLDAQPDGQWRVPVAVLEALLSTPTVLDRARAIVAPTVGRWRDAARLGLADDPLRTAGAAVLALAADHTADPALAALVQHAAARTAEGAAPRGETR</sequence>
<evidence type="ECO:0000256" key="4">
    <source>
        <dbReference type="ARBA" id="ARBA00048819"/>
    </source>
</evidence>
<evidence type="ECO:0000256" key="6">
    <source>
        <dbReference type="PIRNR" id="PIRNR017901"/>
    </source>
</evidence>
<evidence type="ECO:0000256" key="5">
    <source>
        <dbReference type="HAMAP-Rule" id="MF_02034"/>
    </source>
</evidence>
<keyword evidence="8" id="KW-1185">Reference proteome</keyword>
<dbReference type="SUPFAM" id="SSF55931">
    <property type="entry name" value="Glutamine synthetase/guanido kinase"/>
    <property type="match status" value="1"/>
</dbReference>
<dbReference type="EC" id="6.3.2.2" evidence="5"/>
<evidence type="ECO:0000256" key="1">
    <source>
        <dbReference type="ARBA" id="ARBA00022598"/>
    </source>
</evidence>
<comment type="catalytic activity">
    <reaction evidence="4 5 6">
        <text>L-cysteine + L-glutamate + ATP = gamma-L-glutamyl-L-cysteine + ADP + phosphate + H(+)</text>
        <dbReference type="Rhea" id="RHEA:13285"/>
        <dbReference type="ChEBI" id="CHEBI:15378"/>
        <dbReference type="ChEBI" id="CHEBI:29985"/>
        <dbReference type="ChEBI" id="CHEBI:30616"/>
        <dbReference type="ChEBI" id="CHEBI:35235"/>
        <dbReference type="ChEBI" id="CHEBI:43474"/>
        <dbReference type="ChEBI" id="CHEBI:58173"/>
        <dbReference type="ChEBI" id="CHEBI:456216"/>
        <dbReference type="EC" id="6.3.2.2"/>
    </reaction>
</comment>
<protein>
    <recommendedName>
        <fullName evidence="5">Glutamate--cysteine ligase EgtA</fullName>
        <ecNumber evidence="5">6.3.2.2</ecNumber>
    </recommendedName>
    <alternativeName>
        <fullName evidence="5">Gamma-glutamylcysteine synthase</fullName>
        <shortName evidence="5">GCS</shortName>
        <shortName evidence="5">Gamma-ECS</shortName>
    </alternativeName>
</protein>
<dbReference type="HAMAP" id="MF_02034">
    <property type="entry name" value="EgtA"/>
    <property type="match status" value="1"/>
</dbReference>
<evidence type="ECO:0000313" key="7">
    <source>
        <dbReference type="EMBL" id="UZJ26193.1"/>
    </source>
</evidence>
<keyword evidence="3 5" id="KW-0067">ATP-binding</keyword>
<dbReference type="PANTHER" id="PTHR34378:SF1">
    <property type="entry name" value="GLUTAMATE--CYSTEINE LIGASE, CHLOROPLASTIC"/>
    <property type="match status" value="1"/>
</dbReference>
<accession>A0ABY6P3T9</accession>
<keyword evidence="1 5" id="KW-0436">Ligase</keyword>
<keyword evidence="2 5" id="KW-0547">Nucleotide-binding</keyword>
<dbReference type="PANTHER" id="PTHR34378">
    <property type="entry name" value="GLUTAMATE--CYSTEINE LIGASE, CHLOROPLASTIC"/>
    <property type="match status" value="1"/>
</dbReference>
<gene>
    <name evidence="5 7" type="primary">egtA</name>
    <name evidence="7" type="ORF">RHODO2019_07225</name>
</gene>
<dbReference type="InterPro" id="IPR017809">
    <property type="entry name" value="EgtA_Actinobacteria"/>
</dbReference>
<dbReference type="InterPro" id="IPR014746">
    <property type="entry name" value="Gln_synth/guanido_kin_cat_dom"/>
</dbReference>
<reference evidence="7" key="1">
    <citation type="submission" date="2022-10" db="EMBL/GenBank/DDBJ databases">
        <title>Rhodococcus sp.75.</title>
        <authorList>
            <person name="Sun M."/>
        </authorList>
    </citation>
    <scope>NUCLEOTIDE SEQUENCE</scope>
    <source>
        <strain evidence="7">75</strain>
    </source>
</reference>
<evidence type="ECO:0000256" key="2">
    <source>
        <dbReference type="ARBA" id="ARBA00022741"/>
    </source>
</evidence>
<dbReference type="Gene3D" id="3.30.590.20">
    <property type="match status" value="1"/>
</dbReference>
<dbReference type="GO" id="GO:0004357">
    <property type="term" value="F:glutamate-cysteine ligase activity"/>
    <property type="evidence" value="ECO:0007669"/>
    <property type="project" value="UniProtKB-EC"/>
</dbReference>
<dbReference type="PIRSF" id="PIRSF017901">
    <property type="entry name" value="GCL"/>
    <property type="match status" value="1"/>
</dbReference>
<dbReference type="EMBL" id="CP110615">
    <property type="protein sequence ID" value="UZJ26193.1"/>
    <property type="molecule type" value="Genomic_DNA"/>
</dbReference>
<dbReference type="InterPro" id="IPR006336">
    <property type="entry name" value="GCS2"/>
</dbReference>
<dbReference type="InterPro" id="IPR035434">
    <property type="entry name" value="GCL_bact_plant"/>
</dbReference>
<evidence type="ECO:0000313" key="8">
    <source>
        <dbReference type="Proteomes" id="UP001164965"/>
    </source>
</evidence>
<dbReference type="Pfam" id="PF04107">
    <property type="entry name" value="GCS2"/>
    <property type="match status" value="1"/>
</dbReference>